<dbReference type="EMBL" id="KN752903">
    <property type="protein sequence ID" value="KIH49555.1"/>
    <property type="molecule type" value="Genomic_DNA"/>
</dbReference>
<dbReference type="Pfam" id="PF00651">
    <property type="entry name" value="BTB"/>
    <property type="match status" value="1"/>
</dbReference>
<keyword evidence="1" id="KW-0880">Kelch repeat</keyword>
<dbReference type="Gene3D" id="3.30.710.10">
    <property type="entry name" value="Potassium Channel Kv1.1, Chain A"/>
    <property type="match status" value="1"/>
</dbReference>
<keyword evidence="5" id="KW-1185">Reference proteome</keyword>
<dbReference type="OrthoDB" id="45365at2759"/>
<dbReference type="AlphaFoldDB" id="A0A0C2FLS3"/>
<dbReference type="PANTHER" id="PTHR24412:SF497">
    <property type="entry name" value="KELCH-LIKE PROTEIN 18"/>
    <property type="match status" value="1"/>
</dbReference>
<feature type="non-terminal residue" evidence="4">
    <location>
        <position position="190"/>
    </location>
</feature>
<dbReference type="InterPro" id="IPR011333">
    <property type="entry name" value="SKP1/BTB/POZ_sf"/>
</dbReference>
<protein>
    <submittedName>
        <fullName evidence="4">BTB/POZ domain protein</fullName>
    </submittedName>
</protein>
<name>A0A0C2FLS3_9BILA</name>
<feature type="domain" description="BTB" evidence="3">
    <location>
        <begin position="92"/>
        <end position="143"/>
    </location>
</feature>
<organism evidence="4 5">
    <name type="scientific">Ancylostoma duodenale</name>
    <dbReference type="NCBI Taxonomy" id="51022"/>
    <lineage>
        <taxon>Eukaryota</taxon>
        <taxon>Metazoa</taxon>
        <taxon>Ecdysozoa</taxon>
        <taxon>Nematoda</taxon>
        <taxon>Chromadorea</taxon>
        <taxon>Rhabditida</taxon>
        <taxon>Rhabditina</taxon>
        <taxon>Rhabditomorpha</taxon>
        <taxon>Strongyloidea</taxon>
        <taxon>Ancylostomatidae</taxon>
        <taxon>Ancylostomatinae</taxon>
        <taxon>Ancylostoma</taxon>
    </lineage>
</organism>
<evidence type="ECO:0000256" key="2">
    <source>
        <dbReference type="ARBA" id="ARBA00022737"/>
    </source>
</evidence>
<evidence type="ECO:0000313" key="4">
    <source>
        <dbReference type="EMBL" id="KIH49555.1"/>
    </source>
</evidence>
<gene>
    <name evidence="4" type="ORF">ANCDUO_20370</name>
</gene>
<keyword evidence="2" id="KW-0677">Repeat</keyword>
<evidence type="ECO:0000256" key="1">
    <source>
        <dbReference type="ARBA" id="ARBA00022441"/>
    </source>
</evidence>
<accession>A0A0C2FLS3</accession>
<sequence>MRSRKSVMQLRKKTKPLKGFHNAKKLRTRSSDSLSYFAINPVNTIPIPSLPSLEGDGDHFCINHEHFIHNEAFSSLDTLRRNGLLCDVELSVVLAAVIPYFKAMFTAEMLELKKRKIVIHNLEYEILDLFVSYAYSGRLHLDAKNVLKVMFAANFFQLDNVTEKCGEYLRQRLDPSNVLDILAYCSALNC</sequence>
<reference evidence="4 5" key="1">
    <citation type="submission" date="2013-12" db="EMBL/GenBank/DDBJ databases">
        <title>Draft genome of the parsitic nematode Ancylostoma duodenale.</title>
        <authorList>
            <person name="Mitreva M."/>
        </authorList>
    </citation>
    <scope>NUCLEOTIDE SEQUENCE [LARGE SCALE GENOMIC DNA]</scope>
    <source>
        <strain evidence="4 5">Zhejiang</strain>
    </source>
</reference>
<dbReference type="SUPFAM" id="SSF54695">
    <property type="entry name" value="POZ domain"/>
    <property type="match status" value="1"/>
</dbReference>
<dbReference type="Proteomes" id="UP000054047">
    <property type="component" value="Unassembled WGS sequence"/>
</dbReference>
<dbReference type="PANTHER" id="PTHR24412">
    <property type="entry name" value="KELCH PROTEIN"/>
    <property type="match status" value="1"/>
</dbReference>
<dbReference type="InterPro" id="IPR000210">
    <property type="entry name" value="BTB/POZ_dom"/>
</dbReference>
<evidence type="ECO:0000259" key="3">
    <source>
        <dbReference type="PROSITE" id="PS50097"/>
    </source>
</evidence>
<dbReference type="PROSITE" id="PS50097">
    <property type="entry name" value="BTB"/>
    <property type="match status" value="1"/>
</dbReference>
<dbReference type="SMART" id="SM00225">
    <property type="entry name" value="BTB"/>
    <property type="match status" value="1"/>
</dbReference>
<proteinExistence type="predicted"/>
<evidence type="ECO:0000313" key="5">
    <source>
        <dbReference type="Proteomes" id="UP000054047"/>
    </source>
</evidence>